<evidence type="ECO:0000313" key="2">
    <source>
        <dbReference type="Proteomes" id="UP000031760"/>
    </source>
</evidence>
<dbReference type="KEGG" id="nmf:NMS_2726"/>
<evidence type="ECO:0000313" key="1">
    <source>
        <dbReference type="EMBL" id="BAO56735.1"/>
    </source>
</evidence>
<organism evidence="1 2">
    <name type="scientific">Nonlabens marinus S1-08</name>
    <dbReference type="NCBI Taxonomy" id="1454201"/>
    <lineage>
        <taxon>Bacteria</taxon>
        <taxon>Pseudomonadati</taxon>
        <taxon>Bacteroidota</taxon>
        <taxon>Flavobacteriia</taxon>
        <taxon>Flavobacteriales</taxon>
        <taxon>Flavobacteriaceae</taxon>
        <taxon>Nonlabens</taxon>
    </lineage>
</organism>
<dbReference type="OrthoDB" id="274536at2"/>
<protein>
    <submittedName>
        <fullName evidence="1">Glycosyltransferase</fullName>
    </submittedName>
</protein>
<dbReference type="Proteomes" id="UP000031760">
    <property type="component" value="Chromosome"/>
</dbReference>
<dbReference type="RefSeq" id="WP_041497244.1">
    <property type="nucleotide sequence ID" value="NZ_AP014548.1"/>
</dbReference>
<dbReference type="SUPFAM" id="SSF53756">
    <property type="entry name" value="UDP-Glycosyltransferase/glycogen phosphorylase"/>
    <property type="match status" value="1"/>
</dbReference>
<dbReference type="EMBL" id="AP014548">
    <property type="protein sequence ID" value="BAO56735.1"/>
    <property type="molecule type" value="Genomic_DNA"/>
</dbReference>
<dbReference type="AlphaFoldDB" id="W8VT39"/>
<reference evidence="1 2" key="1">
    <citation type="journal article" date="2014" name="Proc. Natl. Acad. Sci. U.S.A.">
        <title>Functional characterization of flavobacteria rhodopsins reveals a unique class of light-driven chloride pump in bacteria.</title>
        <authorList>
            <person name="Yoshizawa S."/>
            <person name="Kumagai Y."/>
            <person name="Kim H."/>
            <person name="Ogura Y."/>
            <person name="Hayashi T."/>
            <person name="Iwasaki W."/>
            <person name="DeLong E.F."/>
            <person name="Kogure K."/>
        </authorList>
    </citation>
    <scope>NUCLEOTIDE SEQUENCE [LARGE SCALE GENOMIC DNA]</scope>
    <source>
        <strain evidence="1 2">S1-08</strain>
    </source>
</reference>
<dbReference type="Gene3D" id="3.40.50.12580">
    <property type="match status" value="1"/>
</dbReference>
<dbReference type="InterPro" id="IPR043148">
    <property type="entry name" value="TagF_C"/>
</dbReference>
<keyword evidence="1" id="KW-0808">Transferase</keyword>
<sequence length="471" mass="54170">MKVTFFLPSSLDKNKTGPILEHIQYALDNNDEVTVLICGKAIKTCSVNPIGNPLICFACLNNFDRLIEKFELLQKVTVLKLDSFCEDSYQLNDCNFNTLEDFQNAYWDDKKLDVGWSIVSTFVSATRDISNKLNTKNIKRLNQNYLDCIKVYEKIKSFLKAHHPDRVMIFNGRLFETRAVLRGCQTLNVHCDVLEIAAFEGRNWNIYPNALPHDLNVYSQKLIDTWKGELDELKRQKVGARFYELRKSGAKTNDKSHVGGQNRDLLPENFDVTKKNIVVFNSSEDEIFSIGPEWRKEFTSQEAGVIAISELLEGNSDYHLYLRIHPNLIGVKSQFLFDLLELDRKSNITIIPPESPISSYKLLENASKVVTFGSTIGVEATYWGKPSMTLSDCFYSKIGAAYTIFDYNLRDFLFKNLISKDTDVALKYGFYQMAAGEKFKYWKGDHFRKTKIPNPNLFEKLAYHTYRILNG</sequence>
<dbReference type="STRING" id="1454201.NMS_2726"/>
<proteinExistence type="predicted"/>
<name>W8VT39_9FLAO</name>
<keyword evidence="2" id="KW-1185">Reference proteome</keyword>
<gene>
    <name evidence="1" type="ORF">NMS_2726</name>
</gene>
<dbReference type="GO" id="GO:0016740">
    <property type="term" value="F:transferase activity"/>
    <property type="evidence" value="ECO:0007669"/>
    <property type="project" value="UniProtKB-KW"/>
</dbReference>
<accession>W8VT39</accession>
<dbReference type="HOGENOM" id="CLU_548432_0_0_10"/>